<evidence type="ECO:0000259" key="9">
    <source>
        <dbReference type="Pfam" id="PF24779"/>
    </source>
</evidence>
<dbReference type="Gene3D" id="3.40.50.1010">
    <property type="entry name" value="5'-nuclease"/>
    <property type="match status" value="1"/>
</dbReference>
<dbReference type="PANTHER" id="PTHR12416">
    <property type="entry name" value="RRNA-PROCESSING PROTEIN UTP23 HOMOLOG"/>
    <property type="match status" value="1"/>
</dbReference>
<evidence type="ECO:0000256" key="8">
    <source>
        <dbReference type="SAM" id="MobiDB-lite"/>
    </source>
</evidence>
<feature type="compositionally biased region" description="Basic and acidic residues" evidence="8">
    <location>
        <begin position="231"/>
        <end position="253"/>
    </location>
</feature>
<name>A0A1X7RTX7_ZYMT9</name>
<organism evidence="10 11">
    <name type="scientific">Zymoseptoria tritici (strain ST99CH_3D7)</name>
    <dbReference type="NCBI Taxonomy" id="1276538"/>
    <lineage>
        <taxon>Eukaryota</taxon>
        <taxon>Fungi</taxon>
        <taxon>Dikarya</taxon>
        <taxon>Ascomycota</taxon>
        <taxon>Pezizomycotina</taxon>
        <taxon>Dothideomycetes</taxon>
        <taxon>Dothideomycetidae</taxon>
        <taxon>Mycosphaerellales</taxon>
        <taxon>Mycosphaerellaceae</taxon>
        <taxon>Zymoseptoria</taxon>
    </lineage>
</organism>
<dbReference type="SUPFAM" id="SSF88723">
    <property type="entry name" value="PIN domain-like"/>
    <property type="match status" value="1"/>
</dbReference>
<dbReference type="STRING" id="1276538.A0A1X7RTX7"/>
<dbReference type="InterPro" id="IPR006984">
    <property type="entry name" value="Fcf1/UTP23"/>
</dbReference>
<dbReference type="GO" id="GO:0032040">
    <property type="term" value="C:small-subunit processome"/>
    <property type="evidence" value="ECO:0007669"/>
    <property type="project" value="InterPro"/>
</dbReference>
<keyword evidence="11" id="KW-1185">Reference proteome</keyword>
<dbReference type="Pfam" id="PF04900">
    <property type="entry name" value="Fcf1"/>
    <property type="match status" value="1"/>
</dbReference>
<gene>
    <name evidence="10" type="ORF">ZT3D7_G6029</name>
</gene>
<feature type="region of interest" description="Disordered" evidence="8">
    <location>
        <begin position="162"/>
        <end position="301"/>
    </location>
</feature>
<evidence type="ECO:0000256" key="1">
    <source>
        <dbReference type="ARBA" id="ARBA00004604"/>
    </source>
</evidence>
<feature type="compositionally biased region" description="Basic and acidic residues" evidence="8">
    <location>
        <begin position="264"/>
        <end position="274"/>
    </location>
</feature>
<dbReference type="Proteomes" id="UP000215127">
    <property type="component" value="Chromosome 5"/>
</dbReference>
<evidence type="ECO:0000313" key="11">
    <source>
        <dbReference type="Proteomes" id="UP000215127"/>
    </source>
</evidence>
<evidence type="ECO:0000313" key="10">
    <source>
        <dbReference type="EMBL" id="SMQ50876.1"/>
    </source>
</evidence>
<evidence type="ECO:0000256" key="3">
    <source>
        <dbReference type="ARBA" id="ARBA00022552"/>
    </source>
</evidence>
<comment type="function">
    <text evidence="5">Involved in rRNA-processing and ribosome biogenesis.</text>
</comment>
<dbReference type="Pfam" id="PF24779">
    <property type="entry name" value="UTP23_sensor"/>
    <property type="match status" value="1"/>
</dbReference>
<keyword evidence="3" id="KW-0698">rRNA processing</keyword>
<proteinExistence type="inferred from homology"/>
<accession>A0A1X7RTX7</accession>
<dbReference type="CDD" id="cd09865">
    <property type="entry name" value="PIN_ScUtp23p-like"/>
    <property type="match status" value="1"/>
</dbReference>
<evidence type="ECO:0000256" key="7">
    <source>
        <dbReference type="ARBA" id="ARBA00076388"/>
    </source>
</evidence>
<evidence type="ECO:0000256" key="5">
    <source>
        <dbReference type="ARBA" id="ARBA00037300"/>
    </source>
</evidence>
<reference evidence="10 11" key="1">
    <citation type="submission" date="2016-06" db="EMBL/GenBank/DDBJ databases">
        <authorList>
            <person name="Kjaerup R.B."/>
            <person name="Dalgaard T.S."/>
            <person name="Juul-Madsen H.R."/>
        </authorList>
    </citation>
    <scope>NUCLEOTIDE SEQUENCE [LARGE SCALE GENOMIC DNA]</scope>
</reference>
<evidence type="ECO:0000256" key="4">
    <source>
        <dbReference type="ARBA" id="ARBA00023242"/>
    </source>
</evidence>
<keyword evidence="2" id="KW-0690">Ribosome biogenesis</keyword>
<evidence type="ECO:0000256" key="6">
    <source>
        <dbReference type="ARBA" id="ARBA00038503"/>
    </source>
</evidence>
<comment type="subcellular location">
    <subcellularLocation>
        <location evidence="1">Nucleus</location>
        <location evidence="1">Nucleolus</location>
    </subcellularLocation>
</comment>
<dbReference type="AlphaFoldDB" id="A0A1X7RTX7"/>
<keyword evidence="4" id="KW-0539">Nucleus</keyword>
<feature type="domain" description="UTP23 sensor motif region" evidence="9">
    <location>
        <begin position="211"/>
        <end position="230"/>
    </location>
</feature>
<dbReference type="EMBL" id="LT853696">
    <property type="protein sequence ID" value="SMQ50876.1"/>
    <property type="molecule type" value="Genomic_DNA"/>
</dbReference>
<feature type="compositionally biased region" description="Basic and acidic residues" evidence="8">
    <location>
        <begin position="180"/>
        <end position="194"/>
    </location>
</feature>
<dbReference type="InterPro" id="IPR057776">
    <property type="entry name" value="UTP23_sensor"/>
</dbReference>
<protein>
    <recommendedName>
        <fullName evidence="7">U three protein 23</fullName>
    </recommendedName>
</protein>
<dbReference type="InterPro" id="IPR029060">
    <property type="entry name" value="PIN-like_dom_sf"/>
</dbReference>
<dbReference type="GO" id="GO:0006364">
    <property type="term" value="P:rRNA processing"/>
    <property type="evidence" value="ECO:0007669"/>
    <property type="project" value="UniProtKB-KW"/>
</dbReference>
<comment type="similarity">
    <text evidence="6">Belongs to the UTP23/FCF1 family. UTP23 subfamily.</text>
</comment>
<evidence type="ECO:0000256" key="2">
    <source>
        <dbReference type="ARBA" id="ARBA00022517"/>
    </source>
</evidence>
<sequence>MRGKRSKQYRKLMQQYQLNFSFREPYQVLLDSGIITSGSAFKMSLGHMLSSTLHGEIKPMITQCSIRHLYNAPASPTKDQCIEVAKQAERRRCGHHELEQPLSEFECIMSVVDPKGSGTNRHRYVVASQLDEVRKALRKVVGTPLVYVKRSVMVLEPMAQATEEVREREEKSKIRAGLVGRRETGGGEKRKRGEDDEADGEERQEKVEAKKRKVKGPKGPNPLSAKKAKSGKAEEKEGEKAALRKVMKKDPQAAEKAGLLGGAAEDRETGGDATKKRKRKRKPKDAATGGVEAASEAGGDD</sequence>
<dbReference type="FunFam" id="3.40.50.1010:FF:000006">
    <property type="entry name" value="rRNA-processing protein UTP23 homolog"/>
    <property type="match status" value="1"/>
</dbReference>
<feature type="compositionally biased region" description="Basic and acidic residues" evidence="8">
    <location>
        <begin position="163"/>
        <end position="173"/>
    </location>
</feature>